<protein>
    <recommendedName>
        <fullName evidence="3">SS18 N-terminal domain-containing protein</fullName>
    </recommendedName>
</protein>
<dbReference type="Pfam" id="PF05030">
    <property type="entry name" value="SSXT"/>
    <property type="match status" value="1"/>
</dbReference>
<evidence type="ECO:0000256" key="1">
    <source>
        <dbReference type="ARBA" id="ARBA00007945"/>
    </source>
</evidence>
<feature type="region of interest" description="Disordered" evidence="2">
    <location>
        <begin position="97"/>
        <end position="117"/>
    </location>
</feature>
<evidence type="ECO:0000313" key="4">
    <source>
        <dbReference type="EMBL" id="TMW69373.1"/>
    </source>
</evidence>
<comment type="caution">
    <text evidence="4">The sequence shown here is derived from an EMBL/GenBank/DDBJ whole genome shotgun (WGS) entry which is preliminary data.</text>
</comment>
<dbReference type="EMBL" id="SPLM01000001">
    <property type="protein sequence ID" value="TMW69373.1"/>
    <property type="molecule type" value="Genomic_DNA"/>
</dbReference>
<dbReference type="OrthoDB" id="79899at2759"/>
<feature type="domain" description="SS18 N-terminal" evidence="3">
    <location>
        <begin position="36"/>
        <end position="102"/>
    </location>
</feature>
<dbReference type="InterPro" id="IPR007726">
    <property type="entry name" value="SS18_N"/>
</dbReference>
<keyword evidence="5" id="KW-1185">Reference proteome</keyword>
<evidence type="ECO:0000313" key="5">
    <source>
        <dbReference type="Proteomes" id="UP000794436"/>
    </source>
</evidence>
<organism evidence="4 5">
    <name type="scientific">Pythium oligandrum</name>
    <name type="common">Mycoparasitic fungus</name>
    <dbReference type="NCBI Taxonomy" id="41045"/>
    <lineage>
        <taxon>Eukaryota</taxon>
        <taxon>Sar</taxon>
        <taxon>Stramenopiles</taxon>
        <taxon>Oomycota</taxon>
        <taxon>Peronosporomycetes</taxon>
        <taxon>Pythiales</taxon>
        <taxon>Pythiaceae</taxon>
        <taxon>Pythium</taxon>
    </lineage>
</organism>
<gene>
    <name evidence="4" type="ORF">Poli38472_001529</name>
</gene>
<reference evidence="4" key="1">
    <citation type="submission" date="2019-03" db="EMBL/GenBank/DDBJ databases">
        <title>Long read genome sequence of the mycoparasitic Pythium oligandrum ATCC 38472 isolated from sugarbeet rhizosphere.</title>
        <authorList>
            <person name="Gaulin E."/>
        </authorList>
    </citation>
    <scope>NUCLEOTIDE SEQUENCE</scope>
    <source>
        <strain evidence="4">ATCC 38472_TT</strain>
    </source>
</reference>
<dbReference type="AlphaFoldDB" id="A0A8K1FT99"/>
<accession>A0A8K1FT99</accession>
<sequence>MNVPAVAVGVNPAMAATTAQANRGYAGKTEETEPKDITTEQIQAMLDENSSLIVEIISLNTQIKHGKGTTQLGEFTEKLDKKRKQLNKNLMTLAKWADESSDQPPRPQPAFVPPQAQYGRPMAMNPMAAQQMGMGHPQMQMPRYAAGPAQMQAQALAQAQYHARMASMNPYGGGMPGAAPRYHDGGAMPYGSMPTNVASHPMAMGAPMPSGYVGGAPMGYPMATPHGYGMMAPQGMQRMNASASDAASTGAQGASNP</sequence>
<proteinExistence type="inferred from homology"/>
<evidence type="ECO:0000256" key="2">
    <source>
        <dbReference type="SAM" id="MobiDB-lite"/>
    </source>
</evidence>
<dbReference type="Proteomes" id="UP000794436">
    <property type="component" value="Unassembled WGS sequence"/>
</dbReference>
<evidence type="ECO:0000259" key="3">
    <source>
        <dbReference type="Pfam" id="PF05030"/>
    </source>
</evidence>
<comment type="similarity">
    <text evidence="1">Belongs to the SS18 family.</text>
</comment>
<name>A0A8K1FT99_PYTOL</name>